<evidence type="ECO:0000256" key="7">
    <source>
        <dbReference type="ARBA" id="ARBA00023180"/>
    </source>
</evidence>
<feature type="transmembrane region" description="Helical" evidence="9">
    <location>
        <begin position="96"/>
        <end position="119"/>
    </location>
</feature>
<dbReference type="OrthoDB" id="412647at2759"/>
<evidence type="ECO:0000313" key="12">
    <source>
        <dbReference type="Proteomes" id="UP000001861"/>
    </source>
</evidence>
<keyword evidence="6 9" id="KW-0472">Membrane</keyword>
<accession>A8NJ25</accession>
<dbReference type="InterPro" id="IPR000757">
    <property type="entry name" value="Beta-glucanase-like"/>
</dbReference>
<comment type="subcellular location">
    <subcellularLocation>
        <location evidence="1">Membrane</location>
        <topology evidence="1">Single-pass type II membrane protein</topology>
    </subcellularLocation>
</comment>
<dbReference type="RefSeq" id="XP_001834131.2">
    <property type="nucleotide sequence ID" value="XM_001834079.2"/>
</dbReference>
<comment type="similarity">
    <text evidence="2">Belongs to the SKN1/KRE6 family.</text>
</comment>
<dbReference type="GO" id="GO:0031505">
    <property type="term" value="P:fungal-type cell wall organization"/>
    <property type="evidence" value="ECO:0007669"/>
    <property type="project" value="TreeGrafter"/>
</dbReference>
<comment type="caution">
    <text evidence="11">The sequence shown here is derived from an EMBL/GenBank/DDBJ whole genome shotgun (WGS) entry which is preliminary data.</text>
</comment>
<name>A8NJ25_COPC7</name>
<dbReference type="VEuPathDB" id="FungiDB:CC1G_08762"/>
<protein>
    <submittedName>
        <fullName evidence="11">Beta-glucan synthesis-associated protein KRE6</fullName>
    </submittedName>
</protein>
<dbReference type="GeneID" id="6010636"/>
<dbReference type="AlphaFoldDB" id="A8NJ25"/>
<keyword evidence="4" id="KW-0735">Signal-anchor</keyword>
<evidence type="ECO:0000256" key="3">
    <source>
        <dbReference type="ARBA" id="ARBA00022692"/>
    </source>
</evidence>
<gene>
    <name evidence="11" type="ORF">CC1G_08762</name>
</gene>
<dbReference type="PANTHER" id="PTHR31361">
    <property type="entry name" value="BETA-GLUCAN SYNTHESIS-ASSOCIATED PROTEIN KRE6-RELATED"/>
    <property type="match status" value="1"/>
</dbReference>
<dbReference type="GO" id="GO:0006078">
    <property type="term" value="P:(1-&gt;6)-beta-D-glucan biosynthetic process"/>
    <property type="evidence" value="ECO:0007669"/>
    <property type="project" value="TreeGrafter"/>
</dbReference>
<dbReference type="PROSITE" id="PS51762">
    <property type="entry name" value="GH16_2"/>
    <property type="match status" value="1"/>
</dbReference>
<dbReference type="InterPro" id="IPR013320">
    <property type="entry name" value="ConA-like_dom_sf"/>
</dbReference>
<proteinExistence type="inferred from homology"/>
<sequence length="624" mass="68893">MASHYPNSGITVQTSRTHFSLTNEPRRYPAPFRSHLPSIKTTAGMMIRYSLGPFPKEWGIPLLVGDREQDDVLHNPDPRRDRQNDRRGTIFTRRGFANVGSLFLLTLGILGLFVAFPVVTTFTRTNPSNQGGFNIGGINATGQVPVIPGNYGLVDRDTPQSVRTKRSYTDPNKNMVLVFSDEFNVDGRTFYPGDDPYWEAVDLHYWGTNNLEWYDPSAATTANGSLQLTLSRVDPITNHNMRFRSGMVQTWNKFCFTGGILEASVRLPGASNIAGLWPAIWAMGNLGRAGHGGSLDGTWPYTYDSCDVGTLPNQTYPGTATPLAAVTNGDPVQGGILASLPPIVVWRAANIRVTISSHIFLGNVSACLPFPLHKSFLILHEIAACTCPGEVHPGPIRPDGSYVGRAAPEIDVFEATVEHGVGKVSLSSQWAPYNANYSWPARPEDITLYDVEGSVINTYKGGVYQQTTSVVAETNQGCYELSEEACFAIYAFEYRPGFDKAYIAWVNDGALSWILRSEAMGADPLTEIGARPIPMEPMYIIANLGFSYNFGPIDFDNLVFPTTMSVDWIRVYQPEDEVNIGCDPVDFPTSNYINRYPHLYTNPNISTWEQGGEPWPRNRLQGGC</sequence>
<dbReference type="PANTHER" id="PTHR31361:SF1">
    <property type="entry name" value="BETA-GLUCAN SYNTHESIS-ASSOCIATED PROTEIN KRE6-RELATED"/>
    <property type="match status" value="1"/>
</dbReference>
<evidence type="ECO:0000256" key="6">
    <source>
        <dbReference type="ARBA" id="ARBA00023136"/>
    </source>
</evidence>
<organism evidence="11 12">
    <name type="scientific">Coprinopsis cinerea (strain Okayama-7 / 130 / ATCC MYA-4618 / FGSC 9003)</name>
    <name type="common">Inky cap fungus</name>
    <name type="synonym">Hormographiella aspergillata</name>
    <dbReference type="NCBI Taxonomy" id="240176"/>
    <lineage>
        <taxon>Eukaryota</taxon>
        <taxon>Fungi</taxon>
        <taxon>Dikarya</taxon>
        <taxon>Basidiomycota</taxon>
        <taxon>Agaricomycotina</taxon>
        <taxon>Agaricomycetes</taxon>
        <taxon>Agaricomycetidae</taxon>
        <taxon>Agaricales</taxon>
        <taxon>Agaricineae</taxon>
        <taxon>Psathyrellaceae</taxon>
        <taxon>Coprinopsis</taxon>
    </lineage>
</organism>
<dbReference type="GO" id="GO:0005886">
    <property type="term" value="C:plasma membrane"/>
    <property type="evidence" value="ECO:0007669"/>
    <property type="project" value="TreeGrafter"/>
</dbReference>
<keyword evidence="8" id="KW-0961">Cell wall biogenesis/degradation</keyword>
<dbReference type="GO" id="GO:0015926">
    <property type="term" value="F:glucosidase activity"/>
    <property type="evidence" value="ECO:0007669"/>
    <property type="project" value="TreeGrafter"/>
</dbReference>
<dbReference type="OMA" id="RWQNTSE"/>
<dbReference type="SUPFAM" id="SSF49899">
    <property type="entry name" value="Concanavalin A-like lectins/glucanases"/>
    <property type="match status" value="1"/>
</dbReference>
<reference evidence="11 12" key="1">
    <citation type="journal article" date="2010" name="Proc. Natl. Acad. Sci. U.S.A.">
        <title>Insights into evolution of multicellular fungi from the assembled chromosomes of the mushroom Coprinopsis cinerea (Coprinus cinereus).</title>
        <authorList>
            <person name="Stajich J.E."/>
            <person name="Wilke S.K."/>
            <person name="Ahren D."/>
            <person name="Au C.H."/>
            <person name="Birren B.W."/>
            <person name="Borodovsky M."/>
            <person name="Burns C."/>
            <person name="Canback B."/>
            <person name="Casselton L.A."/>
            <person name="Cheng C.K."/>
            <person name="Deng J."/>
            <person name="Dietrich F.S."/>
            <person name="Fargo D.C."/>
            <person name="Farman M.L."/>
            <person name="Gathman A.C."/>
            <person name="Goldberg J."/>
            <person name="Guigo R."/>
            <person name="Hoegger P.J."/>
            <person name="Hooker J.B."/>
            <person name="Huggins A."/>
            <person name="James T.Y."/>
            <person name="Kamada T."/>
            <person name="Kilaru S."/>
            <person name="Kodira C."/>
            <person name="Kues U."/>
            <person name="Kupfer D."/>
            <person name="Kwan H.S."/>
            <person name="Lomsadze A."/>
            <person name="Li W."/>
            <person name="Lilly W.W."/>
            <person name="Ma L.J."/>
            <person name="Mackey A.J."/>
            <person name="Manning G."/>
            <person name="Martin F."/>
            <person name="Muraguchi H."/>
            <person name="Natvig D.O."/>
            <person name="Palmerini H."/>
            <person name="Ramesh M.A."/>
            <person name="Rehmeyer C.J."/>
            <person name="Roe B.A."/>
            <person name="Shenoy N."/>
            <person name="Stanke M."/>
            <person name="Ter-Hovhannisyan V."/>
            <person name="Tunlid A."/>
            <person name="Velagapudi R."/>
            <person name="Vision T.J."/>
            <person name="Zeng Q."/>
            <person name="Zolan M.E."/>
            <person name="Pukkila P.J."/>
        </authorList>
    </citation>
    <scope>NUCLEOTIDE SEQUENCE [LARGE SCALE GENOMIC DNA]</scope>
    <source>
        <strain evidence="12">Okayama-7 / 130 / ATCC MYA-4618 / FGSC 9003</strain>
    </source>
</reference>
<evidence type="ECO:0000256" key="9">
    <source>
        <dbReference type="SAM" id="Phobius"/>
    </source>
</evidence>
<evidence type="ECO:0000256" key="8">
    <source>
        <dbReference type="ARBA" id="ARBA00023316"/>
    </source>
</evidence>
<dbReference type="Pfam" id="PF03935">
    <property type="entry name" value="SKN1_KRE6_Sbg1"/>
    <property type="match status" value="1"/>
</dbReference>
<dbReference type="eggNOG" id="ENOG502QR13">
    <property type="taxonomic scope" value="Eukaryota"/>
</dbReference>
<evidence type="ECO:0000313" key="11">
    <source>
        <dbReference type="EMBL" id="EAU87726.2"/>
    </source>
</evidence>
<dbReference type="HOGENOM" id="CLU_010811_3_1_1"/>
<dbReference type="GO" id="GO:0005789">
    <property type="term" value="C:endoplasmic reticulum membrane"/>
    <property type="evidence" value="ECO:0007669"/>
    <property type="project" value="TreeGrafter"/>
</dbReference>
<keyword evidence="3 9" id="KW-0812">Transmembrane</keyword>
<evidence type="ECO:0000259" key="10">
    <source>
        <dbReference type="PROSITE" id="PS51762"/>
    </source>
</evidence>
<dbReference type="InParanoid" id="A8NJ25"/>
<dbReference type="KEGG" id="cci:CC1G_08762"/>
<dbReference type="Proteomes" id="UP000001861">
    <property type="component" value="Unassembled WGS sequence"/>
</dbReference>
<evidence type="ECO:0000256" key="5">
    <source>
        <dbReference type="ARBA" id="ARBA00022989"/>
    </source>
</evidence>
<evidence type="ECO:0000256" key="1">
    <source>
        <dbReference type="ARBA" id="ARBA00004606"/>
    </source>
</evidence>
<feature type="domain" description="GH16" evidence="10">
    <location>
        <begin position="163"/>
        <end position="577"/>
    </location>
</feature>
<dbReference type="InterPro" id="IPR005629">
    <property type="entry name" value="Skn1/Kre6/Sbg1"/>
</dbReference>
<keyword evidence="12" id="KW-1185">Reference proteome</keyword>
<evidence type="ECO:0000256" key="2">
    <source>
        <dbReference type="ARBA" id="ARBA00010962"/>
    </source>
</evidence>
<dbReference type="Gene3D" id="2.60.120.200">
    <property type="match status" value="2"/>
</dbReference>
<dbReference type="FunFam" id="2.60.120.200:FF:000135">
    <property type="entry name" value="Related to KRE6-glucan synthase subunit"/>
    <property type="match status" value="1"/>
</dbReference>
<keyword evidence="7" id="KW-0325">Glycoprotein</keyword>
<keyword evidence="5 9" id="KW-1133">Transmembrane helix</keyword>
<evidence type="ECO:0000256" key="4">
    <source>
        <dbReference type="ARBA" id="ARBA00022968"/>
    </source>
</evidence>
<dbReference type="EMBL" id="AACS02000010">
    <property type="protein sequence ID" value="EAU87726.2"/>
    <property type="molecule type" value="Genomic_DNA"/>
</dbReference>